<dbReference type="CDD" id="cd06168">
    <property type="entry name" value="LSMD1"/>
    <property type="match status" value="1"/>
</dbReference>
<dbReference type="InterPro" id="IPR010920">
    <property type="entry name" value="LSM_dom_sf"/>
</dbReference>
<organism evidence="3 4">
    <name type="scientific">Thalassiosira oceanica</name>
    <name type="common">Marine diatom</name>
    <dbReference type="NCBI Taxonomy" id="159749"/>
    <lineage>
        <taxon>Eukaryota</taxon>
        <taxon>Sar</taxon>
        <taxon>Stramenopiles</taxon>
        <taxon>Ochrophyta</taxon>
        <taxon>Bacillariophyta</taxon>
        <taxon>Coscinodiscophyceae</taxon>
        <taxon>Thalassiosirophycidae</taxon>
        <taxon>Thalassiosirales</taxon>
        <taxon>Thalassiosiraceae</taxon>
        <taxon>Thalassiosira</taxon>
    </lineage>
</organism>
<feature type="domain" description="Sm" evidence="2">
    <location>
        <begin position="83"/>
        <end position="163"/>
    </location>
</feature>
<comment type="caution">
    <text evidence="3">The sequence shown here is derived from an EMBL/GenBank/DDBJ whole genome shotgun (WGS) entry which is preliminary data.</text>
</comment>
<proteinExistence type="predicted"/>
<dbReference type="EMBL" id="AGNL01015291">
    <property type="protein sequence ID" value="EJK66072.1"/>
    <property type="molecule type" value="Genomic_DNA"/>
</dbReference>
<keyword evidence="4" id="KW-1185">Reference proteome</keyword>
<sequence length="175" mass="19650">MRCWRAARRAGGTFGGSHSRLGVHHDARNPSKSVPLRSARGGLPKNREVNFKWSSKSDLPGQGLLLAILGEESSGRNMTSPLEQVKKFIGAEVRITMDDKRVVVGKFCTLDRMCNIVLKDVTEFRRIGYAPDGEESGEAHVWDTERELPCAVVPGQRLVRVEMKRELYTDIKMRV</sequence>
<dbReference type="GO" id="GO:0031417">
    <property type="term" value="C:NatC complex"/>
    <property type="evidence" value="ECO:0007669"/>
    <property type="project" value="InterPro"/>
</dbReference>
<dbReference type="AlphaFoldDB" id="K0T6K7"/>
<accession>K0T6K7</accession>
<dbReference type="OrthoDB" id="368909at2759"/>
<feature type="region of interest" description="Disordered" evidence="1">
    <location>
        <begin position="1"/>
        <end position="43"/>
    </location>
</feature>
<name>K0T6K7_THAOC</name>
<dbReference type="SUPFAM" id="SSF50182">
    <property type="entry name" value="Sm-like ribonucleoproteins"/>
    <property type="match status" value="1"/>
</dbReference>
<evidence type="ECO:0000313" key="4">
    <source>
        <dbReference type="Proteomes" id="UP000266841"/>
    </source>
</evidence>
<dbReference type="InterPro" id="IPR050914">
    <property type="entry name" value="snRNP_SmB/NAA38-like"/>
</dbReference>
<gene>
    <name evidence="3" type="ORF">THAOC_13028</name>
</gene>
<dbReference type="PANTHER" id="PTHR10701:SF5">
    <property type="entry name" value="N-ALPHA-ACETYLTRANSFERASE 38, NATC AUXILIARY SUBUNIT"/>
    <property type="match status" value="1"/>
</dbReference>
<reference evidence="3 4" key="1">
    <citation type="journal article" date="2012" name="Genome Biol.">
        <title>Genome and low-iron response of an oceanic diatom adapted to chronic iron limitation.</title>
        <authorList>
            <person name="Lommer M."/>
            <person name="Specht M."/>
            <person name="Roy A.S."/>
            <person name="Kraemer L."/>
            <person name="Andreson R."/>
            <person name="Gutowska M.A."/>
            <person name="Wolf J."/>
            <person name="Bergner S.V."/>
            <person name="Schilhabel M.B."/>
            <person name="Klostermeier U.C."/>
            <person name="Beiko R.G."/>
            <person name="Rosenstiel P."/>
            <person name="Hippler M."/>
            <person name="Laroche J."/>
        </authorList>
    </citation>
    <scope>NUCLEOTIDE SEQUENCE [LARGE SCALE GENOMIC DNA]</scope>
    <source>
        <strain evidence="3 4">CCMP1005</strain>
    </source>
</reference>
<dbReference type="SMART" id="SM00651">
    <property type="entry name" value="Sm"/>
    <property type="match status" value="1"/>
</dbReference>
<dbReference type="Pfam" id="PF01423">
    <property type="entry name" value="LSM"/>
    <property type="match status" value="1"/>
</dbReference>
<evidence type="ECO:0000256" key="1">
    <source>
        <dbReference type="SAM" id="MobiDB-lite"/>
    </source>
</evidence>
<dbReference type="Proteomes" id="UP000266841">
    <property type="component" value="Unassembled WGS sequence"/>
</dbReference>
<evidence type="ECO:0000259" key="2">
    <source>
        <dbReference type="SMART" id="SM00651"/>
    </source>
</evidence>
<dbReference type="InterPro" id="IPR034110">
    <property type="entry name" value="LSMD1_Sm"/>
</dbReference>
<dbReference type="PANTHER" id="PTHR10701">
    <property type="entry name" value="SMALL NUCLEAR RIBONUCLEOPROTEIN-ASSOCIATED PROTEIN B AND N"/>
    <property type="match status" value="1"/>
</dbReference>
<evidence type="ECO:0000313" key="3">
    <source>
        <dbReference type="EMBL" id="EJK66072.1"/>
    </source>
</evidence>
<protein>
    <recommendedName>
        <fullName evidence="2">Sm domain-containing protein</fullName>
    </recommendedName>
</protein>
<dbReference type="Gene3D" id="2.30.30.100">
    <property type="match status" value="1"/>
</dbReference>
<dbReference type="InterPro" id="IPR001163">
    <property type="entry name" value="Sm_dom_euk/arc"/>
</dbReference>